<dbReference type="GO" id="GO:0051539">
    <property type="term" value="F:4 iron, 4 sulfur cluster binding"/>
    <property type="evidence" value="ECO:0007669"/>
    <property type="project" value="UniProtKB-KW"/>
</dbReference>
<evidence type="ECO:0000256" key="12">
    <source>
        <dbReference type="PIRSR" id="PIRSR004976-50"/>
    </source>
</evidence>
<dbReference type="GO" id="GO:0005524">
    <property type="term" value="F:ATP binding"/>
    <property type="evidence" value="ECO:0007669"/>
    <property type="project" value="UniProtKB-KW"/>
</dbReference>
<dbReference type="GO" id="GO:0000049">
    <property type="term" value="F:tRNA binding"/>
    <property type="evidence" value="ECO:0007669"/>
    <property type="project" value="InterPro"/>
</dbReference>
<dbReference type="GO" id="GO:0002144">
    <property type="term" value="C:cytosolic tRNA wobble base thiouridylase complex"/>
    <property type="evidence" value="ECO:0007669"/>
    <property type="project" value="TreeGrafter"/>
</dbReference>
<evidence type="ECO:0000256" key="13">
    <source>
        <dbReference type="PIRSR" id="PIRSR004976-51"/>
    </source>
</evidence>
<dbReference type="InterPro" id="IPR000541">
    <property type="entry name" value="Ncs6/Tuc1/Ctu1"/>
</dbReference>
<keyword evidence="8 13" id="KW-0067">ATP-binding</keyword>
<dbReference type="AlphaFoldDB" id="A0A133VGB9"/>
<name>A0A133VGB9_9EURY</name>
<evidence type="ECO:0000313" key="16">
    <source>
        <dbReference type="EMBL" id="KXB05482.1"/>
    </source>
</evidence>
<dbReference type="EMBL" id="LHYD01000010">
    <property type="protein sequence ID" value="KXB05482.1"/>
    <property type="molecule type" value="Genomic_DNA"/>
</dbReference>
<dbReference type="InterPro" id="IPR035107">
    <property type="entry name" value="tRNA_thiolation_TtcA_Ctu1"/>
</dbReference>
<comment type="cofactor">
    <cofactor evidence="2">
        <name>[4Fe-4S] cluster</name>
        <dbReference type="ChEBI" id="CHEBI:49883"/>
    </cofactor>
</comment>
<comment type="cofactor">
    <cofactor evidence="1">
        <name>Mg(2+)</name>
        <dbReference type="ChEBI" id="CHEBI:18420"/>
    </cofactor>
</comment>
<dbReference type="PANTHER" id="PTHR11807:SF12">
    <property type="entry name" value="CYTOPLASMIC TRNA 2-THIOLATION PROTEIN 1"/>
    <property type="match status" value="1"/>
</dbReference>
<evidence type="ECO:0000313" key="17">
    <source>
        <dbReference type="Proteomes" id="UP000070311"/>
    </source>
</evidence>
<dbReference type="GO" id="GO:0046872">
    <property type="term" value="F:metal ion binding"/>
    <property type="evidence" value="ECO:0007669"/>
    <property type="project" value="UniProtKB-KW"/>
</dbReference>
<feature type="binding site" evidence="13">
    <location>
        <position position="165"/>
    </location>
    <ligand>
        <name>ATP</name>
        <dbReference type="ChEBI" id="CHEBI:30616"/>
    </ligand>
</feature>
<feature type="binding site" evidence="12">
    <location>
        <position position="23"/>
    </location>
    <ligand>
        <name>Zn(2+)</name>
        <dbReference type="ChEBI" id="CHEBI:29105"/>
        <label>1</label>
    </ligand>
</feature>
<sequence length="314" mass="35915">MQECDFCGRRAVYYQRTAGVHRCDRCFIENIEKRFRRTVSKNNLIEPDDRVIAAVSGGTDSLTNLHLLGKYAEYKDVEILSLTIDEGIEGYRDESIPIARKNSKKLGIEHVVVSFEEVFGKKLDELAKISQEKNGPDPCTLCGILRRSLLNQASRELKADKLATGHNLDDETQTIILNYVRGDIARLSRLGAKSKGKERFVPRIKPLREIKEKEIAIYAMLNDLGAHVDNCPYVGGMRSEVREFVNKMEKNHPTTKFKILRMFDKLKPHIPVEEEEFDLKNCKICGEPSTKKLCRSCELLKSLEIERKEKTLIS</sequence>
<keyword evidence="6 13" id="KW-0547">Nucleotide-binding</keyword>
<protein>
    <recommendedName>
        <fullName evidence="15">tRNA(Ile)-lysidine/2-thiocytidine synthase N-terminal domain-containing protein</fullName>
    </recommendedName>
</protein>
<dbReference type="InterPro" id="IPR011063">
    <property type="entry name" value="TilS/TtcA_N"/>
</dbReference>
<gene>
    <name evidence="16" type="ORF">AKJ50_00840</name>
</gene>
<keyword evidence="10" id="KW-0408">Iron</keyword>
<dbReference type="Pfam" id="PF01171">
    <property type="entry name" value="ATP_bind_3"/>
    <property type="match status" value="1"/>
</dbReference>
<dbReference type="SUPFAM" id="SSF52402">
    <property type="entry name" value="Adenine nucleotide alpha hydrolases-like"/>
    <property type="match status" value="1"/>
</dbReference>
<feature type="binding site" evidence="12">
    <location>
        <position position="297"/>
    </location>
    <ligand>
        <name>Zn(2+)</name>
        <dbReference type="ChEBI" id="CHEBI:29105"/>
        <label>2</label>
    </ligand>
</feature>
<evidence type="ECO:0000256" key="7">
    <source>
        <dbReference type="ARBA" id="ARBA00022833"/>
    </source>
</evidence>
<feature type="binding site" evidence="13">
    <location>
        <position position="60"/>
    </location>
    <ligand>
        <name>ATP</name>
        <dbReference type="ChEBI" id="CHEBI:30616"/>
    </ligand>
</feature>
<keyword evidence="3" id="KW-0004">4Fe-4S</keyword>
<accession>A0A133VGB9</accession>
<feature type="cross-link" description="Glycyl lysine isopeptide (Lys-Gly) (interchain with G-Cter in SAMP2)" evidence="14">
    <location>
        <position position="195"/>
    </location>
</feature>
<feature type="binding site" evidence="12">
    <location>
        <position position="4"/>
    </location>
    <ligand>
        <name>Zn(2+)</name>
        <dbReference type="ChEBI" id="CHEBI:29105"/>
        <label>1</label>
    </ligand>
</feature>
<evidence type="ECO:0000256" key="5">
    <source>
        <dbReference type="ARBA" id="ARBA00022723"/>
    </source>
</evidence>
<dbReference type="InterPro" id="IPR014729">
    <property type="entry name" value="Rossmann-like_a/b/a_fold"/>
</dbReference>
<evidence type="ECO:0000259" key="15">
    <source>
        <dbReference type="Pfam" id="PF01171"/>
    </source>
</evidence>
<organism evidence="16 17">
    <name type="scientific">candidate division MSBL1 archaeon SCGC-AAA382A13</name>
    <dbReference type="NCBI Taxonomy" id="1698279"/>
    <lineage>
        <taxon>Archaea</taxon>
        <taxon>Methanobacteriati</taxon>
        <taxon>Methanobacteriota</taxon>
        <taxon>candidate division MSBL1</taxon>
    </lineage>
</organism>
<dbReference type="NCBIfam" id="TIGR00269">
    <property type="entry name" value="TIGR00269 family protein"/>
    <property type="match status" value="1"/>
</dbReference>
<feature type="binding site" evidence="13">
    <location>
        <position position="84"/>
    </location>
    <ligand>
        <name>ATP</name>
        <dbReference type="ChEBI" id="CHEBI:30616"/>
    </ligand>
</feature>
<evidence type="ECO:0000256" key="8">
    <source>
        <dbReference type="ARBA" id="ARBA00022840"/>
    </source>
</evidence>
<keyword evidence="17" id="KW-1185">Reference proteome</keyword>
<keyword evidence="14" id="KW-1017">Isopeptide bond</keyword>
<feature type="binding site" evidence="12">
    <location>
        <position position="294"/>
    </location>
    <ligand>
        <name>Zn(2+)</name>
        <dbReference type="ChEBI" id="CHEBI:29105"/>
        <label>2</label>
    </ligand>
</feature>
<evidence type="ECO:0000256" key="1">
    <source>
        <dbReference type="ARBA" id="ARBA00001946"/>
    </source>
</evidence>
<dbReference type="GO" id="GO:0016740">
    <property type="term" value="F:transferase activity"/>
    <property type="evidence" value="ECO:0007669"/>
    <property type="project" value="UniProtKB-KW"/>
</dbReference>
<dbReference type="FunFam" id="3.40.50.620:FF:000174">
    <property type="entry name" value="ATPase, PP-loop superfamily"/>
    <property type="match status" value="1"/>
</dbReference>
<evidence type="ECO:0000256" key="4">
    <source>
        <dbReference type="ARBA" id="ARBA00022679"/>
    </source>
</evidence>
<feature type="binding site" evidence="12">
    <location>
        <position position="26"/>
    </location>
    <ligand>
        <name>Zn(2+)</name>
        <dbReference type="ChEBI" id="CHEBI:29105"/>
        <label>1</label>
    </ligand>
</feature>
<keyword evidence="4" id="KW-0808">Transferase</keyword>
<dbReference type="Gene3D" id="3.40.50.620">
    <property type="entry name" value="HUPs"/>
    <property type="match status" value="1"/>
</dbReference>
<feature type="binding site" evidence="12">
    <location>
        <position position="285"/>
    </location>
    <ligand>
        <name>Zn(2+)</name>
        <dbReference type="ChEBI" id="CHEBI:29105"/>
        <label>2</label>
    </ligand>
</feature>
<evidence type="ECO:0000256" key="6">
    <source>
        <dbReference type="ARBA" id="ARBA00022741"/>
    </source>
</evidence>
<keyword evidence="5 12" id="KW-0479">Metal-binding</keyword>
<evidence type="ECO:0000256" key="3">
    <source>
        <dbReference type="ARBA" id="ARBA00022485"/>
    </source>
</evidence>
<dbReference type="PIRSF" id="PIRSF004976">
    <property type="entry name" value="ATPase_YdaO"/>
    <property type="match status" value="1"/>
</dbReference>
<feature type="domain" description="tRNA(Ile)-lysidine/2-thiocytidine synthase N-terminal" evidence="15">
    <location>
        <begin position="51"/>
        <end position="229"/>
    </location>
</feature>
<evidence type="ECO:0000256" key="9">
    <source>
        <dbReference type="ARBA" id="ARBA00022842"/>
    </source>
</evidence>
<feature type="binding site" evidence="13">
    <location>
        <position position="170"/>
    </location>
    <ligand>
        <name>ATP</name>
        <dbReference type="ChEBI" id="CHEBI:30616"/>
    </ligand>
</feature>
<evidence type="ECO:0000256" key="14">
    <source>
        <dbReference type="PIRSR" id="PIRSR004976-53"/>
    </source>
</evidence>
<comment type="caution">
    <text evidence="16">The sequence shown here is derived from an EMBL/GenBank/DDBJ whole genome shotgun (WGS) entry which is preliminary data.</text>
</comment>
<feature type="binding site" evidence="12">
    <location>
        <position position="7"/>
    </location>
    <ligand>
        <name>Zn(2+)</name>
        <dbReference type="ChEBI" id="CHEBI:29105"/>
        <label>1</label>
    </ligand>
</feature>
<keyword evidence="9" id="KW-0460">Magnesium</keyword>
<dbReference type="PANTHER" id="PTHR11807">
    <property type="entry name" value="ATPASES OF THE PP SUPERFAMILY-RELATED"/>
    <property type="match status" value="1"/>
</dbReference>
<evidence type="ECO:0000256" key="10">
    <source>
        <dbReference type="ARBA" id="ARBA00023004"/>
    </source>
</evidence>
<dbReference type="Proteomes" id="UP000070311">
    <property type="component" value="Unassembled WGS sequence"/>
</dbReference>
<keyword evidence="11" id="KW-0411">Iron-sulfur</keyword>
<keyword evidence="14" id="KW-0832">Ubl conjugation</keyword>
<keyword evidence="7 12" id="KW-0862">Zinc</keyword>
<evidence type="ECO:0000256" key="2">
    <source>
        <dbReference type="ARBA" id="ARBA00001966"/>
    </source>
</evidence>
<evidence type="ECO:0000256" key="11">
    <source>
        <dbReference type="ARBA" id="ARBA00023014"/>
    </source>
</evidence>
<dbReference type="GO" id="GO:0002143">
    <property type="term" value="P:tRNA wobble position uridine thiolation"/>
    <property type="evidence" value="ECO:0007669"/>
    <property type="project" value="TreeGrafter"/>
</dbReference>
<reference evidence="16 17" key="1">
    <citation type="journal article" date="2016" name="Sci. Rep.">
        <title>Metabolic traits of an uncultured archaeal lineage -MSBL1- from brine pools of the Red Sea.</title>
        <authorList>
            <person name="Mwirichia R."/>
            <person name="Alam I."/>
            <person name="Rashid M."/>
            <person name="Vinu M."/>
            <person name="Ba-Alawi W."/>
            <person name="Anthony Kamau A."/>
            <person name="Kamanda Ngugi D."/>
            <person name="Goker M."/>
            <person name="Klenk H.P."/>
            <person name="Bajic V."/>
            <person name="Stingl U."/>
        </authorList>
    </citation>
    <scope>NUCLEOTIDE SEQUENCE [LARGE SCALE GENOMIC DNA]</scope>
    <source>
        <strain evidence="16">SCGC-AAA382A13</strain>
    </source>
</reference>
<feature type="binding site" evidence="12">
    <location>
        <position position="282"/>
    </location>
    <ligand>
        <name>Zn(2+)</name>
        <dbReference type="ChEBI" id="CHEBI:29105"/>
        <label>2</label>
    </ligand>
</feature>
<proteinExistence type="predicted"/>
<feature type="binding site" evidence="13">
    <location>
        <begin position="54"/>
        <end position="56"/>
    </location>
    <ligand>
        <name>ATP</name>
        <dbReference type="ChEBI" id="CHEBI:30616"/>
    </ligand>
</feature>